<evidence type="ECO:0000256" key="1">
    <source>
        <dbReference type="SAM" id="MobiDB-lite"/>
    </source>
</evidence>
<proteinExistence type="predicted"/>
<reference evidence="2 3" key="1">
    <citation type="submission" date="2016-07" db="EMBL/GenBank/DDBJ databases">
        <authorList>
            <consortium name="Pathogen Informatics"/>
        </authorList>
    </citation>
    <scope>NUCLEOTIDE SEQUENCE [LARGE SCALE GENOMIC DNA]</scope>
</reference>
<dbReference type="Proteomes" id="UP000196402">
    <property type="component" value="Unassembled WGS sequence"/>
</dbReference>
<dbReference type="EMBL" id="FLYH01000067">
    <property type="protein sequence ID" value="SCA59720.1"/>
    <property type="molecule type" value="Genomic_DNA"/>
</dbReference>
<dbReference type="VEuPathDB" id="PlasmoDB:PVPAM_040037800"/>
<dbReference type="VEuPathDB" id="PlasmoDB:PVX_177275"/>
<dbReference type="InterPro" id="IPR008780">
    <property type="entry name" value="Plasmodium_Vir"/>
</dbReference>
<gene>
    <name evidence="2" type="ORF">PVT01_000035900</name>
</gene>
<organism evidence="2 3">
    <name type="scientific">Plasmodium vivax</name>
    <name type="common">malaria parasite P. vivax</name>
    <dbReference type="NCBI Taxonomy" id="5855"/>
    <lineage>
        <taxon>Eukaryota</taxon>
        <taxon>Sar</taxon>
        <taxon>Alveolata</taxon>
        <taxon>Apicomplexa</taxon>
        <taxon>Aconoidasida</taxon>
        <taxon>Haemosporida</taxon>
        <taxon>Plasmodiidae</taxon>
        <taxon>Plasmodium</taxon>
        <taxon>Plasmodium (Plasmodium)</taxon>
    </lineage>
</organism>
<accession>A0A1G4E3Q1</accession>
<sequence length="306" mass="35755">MDYFLGSSKEDFDDNICNFLYFWLGDILLKKLRVKEFYSEIILELFKILKNNTRQVCTARYPYIHKDDFEKFKLIFDISEDYKIYKSQIYSNMYCNKNYMTYLETHIQNYNKFHNDCEVESYDSLKKPYCNYFKQYFPNNEHNTLSNMKFYLKEIVPELEKSQEEQGTGEAQEKLQEDLEIGGLGTTLTQPNSGVKASTEERASTSRPYLNTIMTEIPGTSATTDNPSPSIASKSITGAVSVAGILVPSYLMYNYTYAGTWINKVLGRKTRTNFNPYTDQYLMANISGPENFYSERSRYNISYRPE</sequence>
<dbReference type="Pfam" id="PF05795">
    <property type="entry name" value="Plasmodium_Vir"/>
    <property type="match status" value="1"/>
</dbReference>
<dbReference type="AlphaFoldDB" id="A0A1G4E3Q1"/>
<dbReference type="VEuPathDB" id="PlasmoDB:PVW1_000007700"/>
<feature type="compositionally biased region" description="Polar residues" evidence="1">
    <location>
        <begin position="186"/>
        <end position="196"/>
    </location>
</feature>
<feature type="region of interest" description="Disordered" evidence="1">
    <location>
        <begin position="184"/>
        <end position="205"/>
    </location>
</feature>
<dbReference type="VEuPathDB" id="PlasmoDB:PVP01_0003950"/>
<evidence type="ECO:0000313" key="2">
    <source>
        <dbReference type="EMBL" id="SCA59720.1"/>
    </source>
</evidence>
<protein>
    <submittedName>
        <fullName evidence="2">VIR protein</fullName>
    </submittedName>
</protein>
<evidence type="ECO:0000313" key="3">
    <source>
        <dbReference type="Proteomes" id="UP000196402"/>
    </source>
</evidence>
<name>A0A1G4E3Q1_PLAVI</name>